<dbReference type="GeneID" id="9808223"/>
<dbReference type="KEGG" id="crq:GCK72_022747"/>
<accession>E3N6C8</accession>
<dbReference type="Proteomes" id="UP000008281">
    <property type="component" value="Unassembled WGS sequence"/>
</dbReference>
<protein>
    <submittedName>
        <fullName evidence="1">Uncharacterized protein</fullName>
    </submittedName>
</protein>
<name>E3N6C8_CAERE</name>
<organism evidence="2">
    <name type="scientific">Caenorhabditis remanei</name>
    <name type="common">Caenorhabditis vulgaris</name>
    <dbReference type="NCBI Taxonomy" id="31234"/>
    <lineage>
        <taxon>Eukaryota</taxon>
        <taxon>Metazoa</taxon>
        <taxon>Ecdysozoa</taxon>
        <taxon>Nematoda</taxon>
        <taxon>Chromadorea</taxon>
        <taxon>Rhabditida</taxon>
        <taxon>Rhabditina</taxon>
        <taxon>Rhabditomorpha</taxon>
        <taxon>Rhabditoidea</taxon>
        <taxon>Rhabditidae</taxon>
        <taxon>Peloderinae</taxon>
        <taxon>Caenorhabditis</taxon>
    </lineage>
</organism>
<dbReference type="HOGENOM" id="CLU_2005999_0_0_1"/>
<proteinExistence type="predicted"/>
<dbReference type="RefSeq" id="XP_003096062.2">
    <property type="nucleotide sequence ID" value="XM_003096014.2"/>
</dbReference>
<dbReference type="CTD" id="9808223"/>
<dbReference type="AlphaFoldDB" id="E3N6C8"/>
<evidence type="ECO:0000313" key="1">
    <source>
        <dbReference type="EMBL" id="EFO88031.1"/>
    </source>
</evidence>
<keyword evidence="2" id="KW-1185">Reference proteome</keyword>
<reference evidence="1" key="1">
    <citation type="submission" date="2007-07" db="EMBL/GenBank/DDBJ databases">
        <title>PCAP assembly of the Caenorhabditis remanei genome.</title>
        <authorList>
            <consortium name="The Caenorhabditis remanei Sequencing Consortium"/>
            <person name="Wilson R.K."/>
        </authorList>
    </citation>
    <scope>NUCLEOTIDE SEQUENCE [LARGE SCALE GENOMIC DNA]</scope>
    <source>
        <strain evidence="1">PB4641</strain>
    </source>
</reference>
<gene>
    <name evidence="1" type="ORF">CRE_05128</name>
</gene>
<dbReference type="EMBL" id="DS268539">
    <property type="protein sequence ID" value="EFO88031.1"/>
    <property type="molecule type" value="Genomic_DNA"/>
</dbReference>
<sequence length="124" mass="14663">MRGTTQWTCETNLIFESDFNDIEIRPDDAIKSFTLNNICCNTTREMVKKFTINPLEHDTDINLKGQLLMTCVDRMIRKNMEEPVPQDRICEFPVLNHYETFSVQFTGSQILLKRHEINLEQMLY</sequence>
<evidence type="ECO:0000313" key="2">
    <source>
        <dbReference type="Proteomes" id="UP000008281"/>
    </source>
</evidence>